<gene>
    <name evidence="1" type="ORF">DLAC_01848</name>
</gene>
<dbReference type="OrthoDB" id="17418at2759"/>
<accession>A0A152A6T2</accession>
<dbReference type="FunCoup" id="A0A152A6T2">
    <property type="interactions" value="425"/>
</dbReference>
<reference evidence="1 2" key="1">
    <citation type="submission" date="2015-12" db="EMBL/GenBank/DDBJ databases">
        <title>Dictyostelia acquired genes for synthesis and detection of signals that induce cell-type specialization by lateral gene transfer from prokaryotes.</title>
        <authorList>
            <person name="Gloeckner G."/>
            <person name="Schaap P."/>
        </authorList>
    </citation>
    <scope>NUCLEOTIDE SEQUENCE [LARGE SCALE GENOMIC DNA]</scope>
    <source>
        <strain evidence="1 2">TK</strain>
    </source>
</reference>
<dbReference type="AlphaFoldDB" id="A0A152A6T2"/>
<evidence type="ECO:0000313" key="2">
    <source>
        <dbReference type="Proteomes" id="UP000076078"/>
    </source>
</evidence>
<name>A0A152A6T2_TIELA</name>
<evidence type="ECO:0008006" key="3">
    <source>
        <dbReference type="Google" id="ProtNLM"/>
    </source>
</evidence>
<sequence length="69" mass="8204">MRNISNQQIIRVYRSIVRKANTELKFTNFEFFRTKLNTAFKQPCDDSVEKERKYQDALYLLNNNLGGTI</sequence>
<dbReference type="OMA" id="NNAFKEP"/>
<dbReference type="InParanoid" id="A0A152A6T2"/>
<dbReference type="Proteomes" id="UP000076078">
    <property type="component" value="Unassembled WGS sequence"/>
</dbReference>
<organism evidence="1 2">
    <name type="scientific">Tieghemostelium lacteum</name>
    <name type="common">Slime mold</name>
    <name type="synonym">Dictyostelium lacteum</name>
    <dbReference type="NCBI Taxonomy" id="361077"/>
    <lineage>
        <taxon>Eukaryota</taxon>
        <taxon>Amoebozoa</taxon>
        <taxon>Evosea</taxon>
        <taxon>Eumycetozoa</taxon>
        <taxon>Dictyostelia</taxon>
        <taxon>Dictyosteliales</taxon>
        <taxon>Raperosteliaceae</taxon>
        <taxon>Tieghemostelium</taxon>
    </lineage>
</organism>
<protein>
    <recommendedName>
        <fullName evidence="3">LYR motif-containing protein 4</fullName>
    </recommendedName>
</protein>
<comment type="caution">
    <text evidence="1">The sequence shown here is derived from an EMBL/GenBank/DDBJ whole genome shotgun (WGS) entry which is preliminary data.</text>
</comment>
<proteinExistence type="predicted"/>
<evidence type="ECO:0000313" key="1">
    <source>
        <dbReference type="EMBL" id="KYR01831.1"/>
    </source>
</evidence>
<keyword evidence="2" id="KW-1185">Reference proteome</keyword>
<dbReference type="EMBL" id="LODT01000006">
    <property type="protein sequence ID" value="KYR01831.1"/>
    <property type="molecule type" value="Genomic_DNA"/>
</dbReference>